<dbReference type="GO" id="GO:0005886">
    <property type="term" value="C:plasma membrane"/>
    <property type="evidence" value="ECO:0007669"/>
    <property type="project" value="UniProtKB-SubCell"/>
</dbReference>
<comment type="subcellular location">
    <subcellularLocation>
        <location evidence="1 8">Cell membrane</location>
        <topology evidence="1 8">Multi-pass membrane protein</topology>
    </subcellularLocation>
</comment>
<dbReference type="PANTHER" id="PTHR38686:SF1">
    <property type="entry name" value="APOLIPOPROTEIN N-ACYLTRANSFERASE"/>
    <property type="match status" value="1"/>
</dbReference>
<sequence length="479" mass="52208">MLLGAGTGLLFLTTKLSWLTPVLLGVLFSQLPNTPSKGVFVRVFWFAVGFFTLHLWWLPASLGALFGPISYLLFALMVPILAGMWAFTAALTRLLYGGNVLLALPFSWVVMEHLRSLGVFQFTWGTLGYLWVGSPVAQVADVGGVYLLSLLGMLLACFLAQLPRISPVLFFTLPLLGAAVVAGLAPTSTPPGALKAALVQGSIPPEQKARGRQQDELSTYLSLSQGVPDDALVVWPETASPVALDEKRKAELLHINPRWLVGAPRWDGDRSFNSVTGLSASGSAAYDKRILVPFGERFPLQDQLPEMYRWVFSSMGLPELRGVTPGTVQTPLEVGGVRYGTYICYESTFPDLTRQLVKKGAQVLVNVSNDSWFGQGLGARQHFLMGTVRAIETRRYLLRAGNDGITAVVGPEGETLTSLPRGVRGVLLGKYTPMDGETLYVKYGNWVVGLSWLVLLALLAHRSPWQTSPKDRLKSHPQG</sequence>
<evidence type="ECO:0000256" key="5">
    <source>
        <dbReference type="ARBA" id="ARBA00022989"/>
    </source>
</evidence>
<dbReference type="HAMAP" id="MF_01148">
    <property type="entry name" value="Lnt"/>
    <property type="match status" value="1"/>
</dbReference>
<comment type="catalytic activity">
    <reaction evidence="8">
        <text>N-terminal S-1,2-diacyl-sn-glyceryl-L-cysteinyl-[lipoprotein] + a glycerophospholipid = N-acyl-S-1,2-diacyl-sn-glyceryl-L-cysteinyl-[lipoprotein] + a 2-acyl-sn-glycero-3-phospholipid + H(+)</text>
        <dbReference type="Rhea" id="RHEA:48228"/>
        <dbReference type="Rhea" id="RHEA-COMP:14681"/>
        <dbReference type="Rhea" id="RHEA-COMP:14684"/>
        <dbReference type="ChEBI" id="CHEBI:15378"/>
        <dbReference type="ChEBI" id="CHEBI:136912"/>
        <dbReference type="ChEBI" id="CHEBI:140656"/>
        <dbReference type="ChEBI" id="CHEBI:140657"/>
        <dbReference type="ChEBI" id="CHEBI:140660"/>
        <dbReference type="EC" id="2.3.1.269"/>
    </reaction>
</comment>
<feature type="transmembrane region" description="Helical" evidence="8">
    <location>
        <begin position="94"/>
        <end position="111"/>
    </location>
</feature>
<evidence type="ECO:0000256" key="2">
    <source>
        <dbReference type="ARBA" id="ARBA00022475"/>
    </source>
</evidence>
<feature type="domain" description="CN hydrolase" evidence="9">
    <location>
        <begin position="199"/>
        <end position="433"/>
    </location>
</feature>
<feature type="transmembrane region" description="Helical" evidence="8">
    <location>
        <begin position="69"/>
        <end position="87"/>
    </location>
</feature>
<evidence type="ECO:0000256" key="1">
    <source>
        <dbReference type="ARBA" id="ARBA00004651"/>
    </source>
</evidence>
<feature type="transmembrane region" description="Helical" evidence="8">
    <location>
        <begin position="131"/>
        <end position="156"/>
    </location>
</feature>
<dbReference type="InterPro" id="IPR003010">
    <property type="entry name" value="C-N_Hydrolase"/>
</dbReference>
<dbReference type="NCBIfam" id="TIGR00546">
    <property type="entry name" value="lnt"/>
    <property type="match status" value="1"/>
</dbReference>
<keyword evidence="2 8" id="KW-1003">Cell membrane</keyword>
<evidence type="ECO:0000259" key="9">
    <source>
        <dbReference type="PROSITE" id="PS50263"/>
    </source>
</evidence>
<evidence type="ECO:0000256" key="8">
    <source>
        <dbReference type="HAMAP-Rule" id="MF_01148"/>
    </source>
</evidence>
<dbReference type="Proteomes" id="UP000321306">
    <property type="component" value="Unassembled WGS sequence"/>
</dbReference>
<keyword evidence="4 8" id="KW-0812">Transmembrane</keyword>
<dbReference type="GO" id="GO:0016410">
    <property type="term" value="F:N-acyltransferase activity"/>
    <property type="evidence" value="ECO:0007669"/>
    <property type="project" value="UniProtKB-UniRule"/>
</dbReference>
<accession>A0A511N2P0</accession>
<dbReference type="Pfam" id="PF00795">
    <property type="entry name" value="CN_hydrolase"/>
    <property type="match status" value="1"/>
</dbReference>
<dbReference type="InterPro" id="IPR036526">
    <property type="entry name" value="C-N_Hydrolase_sf"/>
</dbReference>
<name>A0A511N2P0_DEIC1</name>
<comment type="caution">
    <text evidence="10">The sequence shown here is derived from an EMBL/GenBank/DDBJ whole genome shotgun (WGS) entry which is preliminary data.</text>
</comment>
<keyword evidence="7 8" id="KW-0012">Acyltransferase</keyword>
<dbReference type="AlphaFoldDB" id="A0A511N2P0"/>
<dbReference type="PANTHER" id="PTHR38686">
    <property type="entry name" value="APOLIPOPROTEIN N-ACYLTRANSFERASE"/>
    <property type="match status" value="1"/>
</dbReference>
<dbReference type="SUPFAM" id="SSF56317">
    <property type="entry name" value="Carbon-nitrogen hydrolase"/>
    <property type="match status" value="1"/>
</dbReference>
<proteinExistence type="inferred from homology"/>
<comment type="function">
    <text evidence="8">Catalyzes the phospholipid dependent N-acylation of the N-terminal cysteine of apolipoprotein, the last step in lipoprotein maturation.</text>
</comment>
<organism evidence="10 11">
    <name type="scientific">Deinococcus cellulosilyticus (strain DSM 18568 / NBRC 106333 / KACC 11606 / 5516J-15)</name>
    <dbReference type="NCBI Taxonomy" id="1223518"/>
    <lineage>
        <taxon>Bacteria</taxon>
        <taxon>Thermotogati</taxon>
        <taxon>Deinococcota</taxon>
        <taxon>Deinococci</taxon>
        <taxon>Deinococcales</taxon>
        <taxon>Deinococcaceae</taxon>
        <taxon>Deinococcus</taxon>
    </lineage>
</organism>
<dbReference type="GO" id="GO:0042158">
    <property type="term" value="P:lipoprotein biosynthetic process"/>
    <property type="evidence" value="ECO:0007669"/>
    <property type="project" value="UniProtKB-UniRule"/>
</dbReference>
<feature type="transmembrane region" description="Helical" evidence="8">
    <location>
        <begin position="39"/>
        <end position="57"/>
    </location>
</feature>
<dbReference type="CDD" id="cd07571">
    <property type="entry name" value="ALP_N-acyl_transferase"/>
    <property type="match status" value="1"/>
</dbReference>
<gene>
    <name evidence="8 10" type="primary">lnt</name>
    <name evidence="10" type="ORF">DC3_23310</name>
</gene>
<protein>
    <recommendedName>
        <fullName evidence="8">Apolipoprotein N-acyltransferase</fullName>
        <shortName evidence="8">ALP N-acyltransferase</shortName>
        <ecNumber evidence="8">2.3.1.269</ecNumber>
    </recommendedName>
</protein>
<evidence type="ECO:0000313" key="11">
    <source>
        <dbReference type="Proteomes" id="UP000321306"/>
    </source>
</evidence>
<evidence type="ECO:0000256" key="3">
    <source>
        <dbReference type="ARBA" id="ARBA00022679"/>
    </source>
</evidence>
<keyword evidence="11" id="KW-1185">Reference proteome</keyword>
<dbReference type="Pfam" id="PF20154">
    <property type="entry name" value="LNT_N"/>
    <property type="match status" value="1"/>
</dbReference>
<keyword evidence="10" id="KW-0449">Lipoprotein</keyword>
<feature type="transmembrane region" description="Helical" evidence="8">
    <location>
        <begin position="168"/>
        <end position="185"/>
    </location>
</feature>
<dbReference type="EC" id="2.3.1.269" evidence="8"/>
<feature type="transmembrane region" description="Helical" evidence="8">
    <location>
        <begin position="6"/>
        <end position="27"/>
    </location>
</feature>
<dbReference type="InterPro" id="IPR045378">
    <property type="entry name" value="LNT_N"/>
</dbReference>
<dbReference type="Gene3D" id="3.60.110.10">
    <property type="entry name" value="Carbon-nitrogen hydrolase"/>
    <property type="match status" value="1"/>
</dbReference>
<dbReference type="EMBL" id="BJXB01000009">
    <property type="protein sequence ID" value="GEM46696.1"/>
    <property type="molecule type" value="Genomic_DNA"/>
</dbReference>
<keyword evidence="5 8" id="KW-1133">Transmembrane helix</keyword>
<keyword evidence="3 8" id="KW-0808">Transferase</keyword>
<reference evidence="10 11" key="1">
    <citation type="submission" date="2019-07" db="EMBL/GenBank/DDBJ databases">
        <title>Whole genome shotgun sequence of Deinococcus cellulosilyticus NBRC 106333.</title>
        <authorList>
            <person name="Hosoyama A."/>
            <person name="Uohara A."/>
            <person name="Ohji S."/>
            <person name="Ichikawa N."/>
        </authorList>
    </citation>
    <scope>NUCLEOTIDE SEQUENCE [LARGE SCALE GENOMIC DNA]</scope>
    <source>
        <strain evidence="10 11">NBRC 106333</strain>
    </source>
</reference>
<keyword evidence="6 8" id="KW-0472">Membrane</keyword>
<comment type="pathway">
    <text evidence="8">Protein modification; lipoprotein biosynthesis (N-acyl transfer).</text>
</comment>
<evidence type="ECO:0000256" key="4">
    <source>
        <dbReference type="ARBA" id="ARBA00022692"/>
    </source>
</evidence>
<comment type="similarity">
    <text evidence="8">Belongs to the CN hydrolase family. Apolipoprotein N-acyltransferase subfamily.</text>
</comment>
<evidence type="ECO:0000256" key="6">
    <source>
        <dbReference type="ARBA" id="ARBA00023136"/>
    </source>
</evidence>
<dbReference type="InterPro" id="IPR004563">
    <property type="entry name" value="Apolipo_AcylTrfase"/>
</dbReference>
<evidence type="ECO:0000256" key="7">
    <source>
        <dbReference type="ARBA" id="ARBA00023315"/>
    </source>
</evidence>
<evidence type="ECO:0000313" key="10">
    <source>
        <dbReference type="EMBL" id="GEM46696.1"/>
    </source>
</evidence>
<dbReference type="PROSITE" id="PS50263">
    <property type="entry name" value="CN_HYDROLASE"/>
    <property type="match status" value="1"/>
</dbReference>
<dbReference type="UniPathway" id="UPA00666"/>